<dbReference type="InterPro" id="IPR010869">
    <property type="entry name" value="DUF1501"/>
</dbReference>
<gene>
    <name evidence="1" type="ORF">HHU12_26000</name>
</gene>
<dbReference type="Proteomes" id="UP000576082">
    <property type="component" value="Unassembled WGS sequence"/>
</dbReference>
<dbReference type="AlphaFoldDB" id="A0A7X9RZ90"/>
<protein>
    <submittedName>
        <fullName evidence="1">DUF1501 domain-containing protein</fullName>
    </submittedName>
</protein>
<dbReference type="EMBL" id="JABANE010000098">
    <property type="protein sequence ID" value="NME71446.1"/>
    <property type="molecule type" value="Genomic_DNA"/>
</dbReference>
<accession>A0A7X9RZ90</accession>
<evidence type="ECO:0000313" key="1">
    <source>
        <dbReference type="EMBL" id="NME71446.1"/>
    </source>
</evidence>
<sequence>MNRRDFIKNSSFLTAGTLFTPMFLQQTLGGDKASFEGKRVVIIQFSGGNDGLNTVVPYLDDLYHKARPNLSLKASDVIKLDNDLGINGNMKGIADLYDKGYVSVINNVGYPNPNRSHFRSMDIWHTASDSDEYIQTGWLGRYLDSYCKSVDSVIEYDNTLSLALKGVNMKGVAVDQPYTFYNSLKVGQFDKLAKEVKKESLDEHNKGYLYKTLAEANQSAEYIYEKSKIYKSKIDFPNSYLGKSLKSISELIKSGIHTKVFYASLGGFDTHVNQKTQQSRLLKDYSDSVAAFVKELEKSGNFEDTVIMTFSEFGRRVSQNASKGTDHGAANNVFLIGKDLQQKGIVNENPDLSNLYQGDLIYSVDFRSIYADLLDHWLNVSSSEILSKKINTLRLV</sequence>
<keyword evidence="2" id="KW-1185">Reference proteome</keyword>
<name>A0A7X9RZ90_9BACT</name>
<organism evidence="1 2">
    <name type="scientific">Flammeovirga aprica JL-4</name>
    <dbReference type="NCBI Taxonomy" id="694437"/>
    <lineage>
        <taxon>Bacteria</taxon>
        <taxon>Pseudomonadati</taxon>
        <taxon>Bacteroidota</taxon>
        <taxon>Cytophagia</taxon>
        <taxon>Cytophagales</taxon>
        <taxon>Flammeovirgaceae</taxon>
        <taxon>Flammeovirga</taxon>
    </lineage>
</organism>
<comment type="caution">
    <text evidence="1">The sequence shown here is derived from an EMBL/GenBank/DDBJ whole genome shotgun (WGS) entry which is preliminary data.</text>
</comment>
<reference evidence="1 2" key="1">
    <citation type="submission" date="2020-04" db="EMBL/GenBank/DDBJ databases">
        <title>Flammeovirga sp. SR4, a novel species isolated from seawater.</title>
        <authorList>
            <person name="Wang X."/>
        </authorList>
    </citation>
    <scope>NUCLEOTIDE SEQUENCE [LARGE SCALE GENOMIC DNA]</scope>
    <source>
        <strain evidence="1 2">ATCC 23126</strain>
    </source>
</reference>
<evidence type="ECO:0000313" key="2">
    <source>
        <dbReference type="Proteomes" id="UP000576082"/>
    </source>
</evidence>
<proteinExistence type="predicted"/>
<dbReference type="Pfam" id="PF07394">
    <property type="entry name" value="DUF1501"/>
    <property type="match status" value="1"/>
</dbReference>
<dbReference type="PANTHER" id="PTHR43737:SF1">
    <property type="entry name" value="DUF1501 DOMAIN-CONTAINING PROTEIN"/>
    <property type="match status" value="1"/>
</dbReference>
<dbReference type="PANTHER" id="PTHR43737">
    <property type="entry name" value="BLL7424 PROTEIN"/>
    <property type="match status" value="1"/>
</dbReference>
<dbReference type="RefSeq" id="WP_169659661.1">
    <property type="nucleotide sequence ID" value="NZ_JABANE010000098.1"/>
</dbReference>